<sequence length="381" mass="41776">MPPAQKPPTMSAQQTSSLRPRNTDCSGWNCLAAAEQFGIIFSIVVTSIVLLLAYMYYLGRITSSHQEIVLARRRRRRRRRPSSLVTSVSMGQLPVIPHYPSQPQQVFYQPVLYSISGGQVLLPQSQGIPGQHPVPMFYPAQPIQFSQPRPSFPPHFHGNQQGPPTGRPASSSWRRVSRQPTWRQRLCRAFGLPLGRASTVASSAPGTPVRSRSQSLGARESRRGSLSGSRNADNNPSRRSSQVSVASRSCSNKARRSNENNQDNISRPPSPGTDVATVHSDDYDLIPAPEPVARQRRSHSQSSYGPQPMGPRGGAVVVSNNSSSDIDTNERQSLPTVSSIRPAYDASSRPPTPIPLDGYYVLDRPDGYVSPRIEMSSRSSS</sequence>
<reference evidence="3 4" key="1">
    <citation type="submission" date="2020-01" db="EMBL/GenBank/DDBJ databases">
        <title>Identification and distribution of gene clusters putatively required for synthesis of sphingolipid metabolism inhibitors in phylogenetically diverse species of the filamentous fungus Fusarium.</title>
        <authorList>
            <person name="Kim H.-S."/>
            <person name="Busman M."/>
            <person name="Brown D.W."/>
            <person name="Divon H."/>
            <person name="Uhlig S."/>
            <person name="Proctor R.H."/>
        </authorList>
    </citation>
    <scope>NUCLEOTIDE SEQUENCE [LARGE SCALE GENOMIC DNA]</scope>
    <source>
        <strain evidence="3 4">NRRL 20459</strain>
    </source>
</reference>
<keyword evidence="4" id="KW-1185">Reference proteome</keyword>
<evidence type="ECO:0000313" key="4">
    <source>
        <dbReference type="Proteomes" id="UP000554235"/>
    </source>
</evidence>
<keyword evidence="2" id="KW-1133">Transmembrane helix</keyword>
<feature type="region of interest" description="Disordered" evidence="1">
    <location>
        <begin position="1"/>
        <end position="20"/>
    </location>
</feature>
<feature type="compositionally biased region" description="Polar residues" evidence="1">
    <location>
        <begin position="158"/>
        <end position="180"/>
    </location>
</feature>
<dbReference type="AlphaFoldDB" id="A0A8H4LLP4"/>
<keyword evidence="2" id="KW-0472">Membrane</keyword>
<feature type="region of interest" description="Disordered" evidence="1">
    <location>
        <begin position="198"/>
        <end position="359"/>
    </location>
</feature>
<protein>
    <submittedName>
        <fullName evidence="3">L-aminoadipate-semialdehyde dehydrogenase large subunit</fullName>
    </submittedName>
</protein>
<comment type="caution">
    <text evidence="3">The sequence shown here is derived from an EMBL/GenBank/DDBJ whole genome shotgun (WGS) entry which is preliminary data.</text>
</comment>
<dbReference type="OrthoDB" id="5236168at2759"/>
<organism evidence="3 4">
    <name type="scientific">Fusarium albosuccineum</name>
    <dbReference type="NCBI Taxonomy" id="1237068"/>
    <lineage>
        <taxon>Eukaryota</taxon>
        <taxon>Fungi</taxon>
        <taxon>Dikarya</taxon>
        <taxon>Ascomycota</taxon>
        <taxon>Pezizomycotina</taxon>
        <taxon>Sordariomycetes</taxon>
        <taxon>Hypocreomycetidae</taxon>
        <taxon>Hypocreales</taxon>
        <taxon>Nectriaceae</taxon>
        <taxon>Fusarium</taxon>
        <taxon>Fusarium decemcellulare species complex</taxon>
    </lineage>
</organism>
<feature type="transmembrane region" description="Helical" evidence="2">
    <location>
        <begin position="37"/>
        <end position="59"/>
    </location>
</feature>
<evidence type="ECO:0000313" key="3">
    <source>
        <dbReference type="EMBL" id="KAF4470442.1"/>
    </source>
</evidence>
<evidence type="ECO:0000256" key="1">
    <source>
        <dbReference type="SAM" id="MobiDB-lite"/>
    </source>
</evidence>
<feature type="compositionally biased region" description="Polar residues" evidence="1">
    <location>
        <begin position="199"/>
        <end position="214"/>
    </location>
</feature>
<evidence type="ECO:0000256" key="2">
    <source>
        <dbReference type="SAM" id="Phobius"/>
    </source>
</evidence>
<dbReference type="EMBL" id="JAADYS010000347">
    <property type="protein sequence ID" value="KAF4470442.1"/>
    <property type="molecule type" value="Genomic_DNA"/>
</dbReference>
<feature type="compositionally biased region" description="Low complexity" evidence="1">
    <location>
        <begin position="237"/>
        <end position="251"/>
    </location>
</feature>
<gene>
    <name evidence="3" type="ORF">FALBO_2659</name>
</gene>
<keyword evidence="2" id="KW-0812">Transmembrane</keyword>
<feature type="region of interest" description="Disordered" evidence="1">
    <location>
        <begin position="148"/>
        <end position="180"/>
    </location>
</feature>
<proteinExistence type="predicted"/>
<dbReference type="Proteomes" id="UP000554235">
    <property type="component" value="Unassembled WGS sequence"/>
</dbReference>
<feature type="compositionally biased region" description="Polar residues" evidence="1">
    <location>
        <begin position="8"/>
        <end position="20"/>
    </location>
</feature>
<accession>A0A8H4LLP4</accession>
<name>A0A8H4LLP4_9HYPO</name>